<evidence type="ECO:0000313" key="1">
    <source>
        <dbReference type="EMBL" id="KAK4179180.1"/>
    </source>
</evidence>
<accession>A0AAN6WCU8</accession>
<dbReference type="AlphaFoldDB" id="A0AAN6WCU8"/>
<evidence type="ECO:0000313" key="2">
    <source>
        <dbReference type="Proteomes" id="UP001302321"/>
    </source>
</evidence>
<name>A0AAN6WCU8_9PEZI</name>
<dbReference type="EMBL" id="MU866122">
    <property type="protein sequence ID" value="KAK4179180.1"/>
    <property type="molecule type" value="Genomic_DNA"/>
</dbReference>
<reference evidence="1" key="1">
    <citation type="journal article" date="2023" name="Mol. Phylogenet. Evol.">
        <title>Genome-scale phylogeny and comparative genomics of the fungal order Sordariales.</title>
        <authorList>
            <person name="Hensen N."/>
            <person name="Bonometti L."/>
            <person name="Westerberg I."/>
            <person name="Brannstrom I.O."/>
            <person name="Guillou S."/>
            <person name="Cros-Aarteil S."/>
            <person name="Calhoun S."/>
            <person name="Haridas S."/>
            <person name="Kuo A."/>
            <person name="Mondo S."/>
            <person name="Pangilinan J."/>
            <person name="Riley R."/>
            <person name="LaButti K."/>
            <person name="Andreopoulos B."/>
            <person name="Lipzen A."/>
            <person name="Chen C."/>
            <person name="Yan M."/>
            <person name="Daum C."/>
            <person name="Ng V."/>
            <person name="Clum A."/>
            <person name="Steindorff A."/>
            <person name="Ohm R.A."/>
            <person name="Martin F."/>
            <person name="Silar P."/>
            <person name="Natvig D.O."/>
            <person name="Lalanne C."/>
            <person name="Gautier V."/>
            <person name="Ament-Velasquez S.L."/>
            <person name="Kruys A."/>
            <person name="Hutchinson M.I."/>
            <person name="Powell A.J."/>
            <person name="Barry K."/>
            <person name="Miller A.N."/>
            <person name="Grigoriev I.V."/>
            <person name="Debuchy R."/>
            <person name="Gladieux P."/>
            <person name="Hiltunen Thoren M."/>
            <person name="Johannesson H."/>
        </authorList>
    </citation>
    <scope>NUCLEOTIDE SEQUENCE</scope>
    <source>
        <strain evidence="1">CBS 892.96</strain>
    </source>
</reference>
<dbReference type="Proteomes" id="UP001302321">
    <property type="component" value="Unassembled WGS sequence"/>
</dbReference>
<reference evidence="1" key="2">
    <citation type="submission" date="2023-05" db="EMBL/GenBank/DDBJ databases">
        <authorList>
            <consortium name="Lawrence Berkeley National Laboratory"/>
            <person name="Steindorff A."/>
            <person name="Hensen N."/>
            <person name="Bonometti L."/>
            <person name="Westerberg I."/>
            <person name="Brannstrom I.O."/>
            <person name="Guillou S."/>
            <person name="Cros-Aarteil S."/>
            <person name="Calhoun S."/>
            <person name="Haridas S."/>
            <person name="Kuo A."/>
            <person name="Mondo S."/>
            <person name="Pangilinan J."/>
            <person name="Riley R."/>
            <person name="Labutti K."/>
            <person name="Andreopoulos B."/>
            <person name="Lipzen A."/>
            <person name="Chen C."/>
            <person name="Yanf M."/>
            <person name="Daum C."/>
            <person name="Ng V."/>
            <person name="Clum A."/>
            <person name="Ohm R."/>
            <person name="Martin F."/>
            <person name="Silar P."/>
            <person name="Natvig D."/>
            <person name="Lalanne C."/>
            <person name="Gautier V."/>
            <person name="Ament-Velasquez S.L."/>
            <person name="Kruys A."/>
            <person name="Hutchinson M.I."/>
            <person name="Powell A.J."/>
            <person name="Barry K."/>
            <person name="Miller A.N."/>
            <person name="Grigoriev I.V."/>
            <person name="Debuchy R."/>
            <person name="Gladieux P."/>
            <person name="Thoren M.H."/>
            <person name="Johannesson H."/>
        </authorList>
    </citation>
    <scope>NUCLEOTIDE SEQUENCE</scope>
    <source>
        <strain evidence="1">CBS 892.96</strain>
    </source>
</reference>
<organism evidence="1 2">
    <name type="scientific">Triangularia setosa</name>
    <dbReference type="NCBI Taxonomy" id="2587417"/>
    <lineage>
        <taxon>Eukaryota</taxon>
        <taxon>Fungi</taxon>
        <taxon>Dikarya</taxon>
        <taxon>Ascomycota</taxon>
        <taxon>Pezizomycotina</taxon>
        <taxon>Sordariomycetes</taxon>
        <taxon>Sordariomycetidae</taxon>
        <taxon>Sordariales</taxon>
        <taxon>Podosporaceae</taxon>
        <taxon>Triangularia</taxon>
    </lineage>
</organism>
<keyword evidence="2" id="KW-1185">Reference proteome</keyword>
<proteinExistence type="predicted"/>
<gene>
    <name evidence="1" type="ORF">QBC36DRAFT_84756</name>
</gene>
<comment type="caution">
    <text evidence="1">The sequence shown here is derived from an EMBL/GenBank/DDBJ whole genome shotgun (WGS) entry which is preliminary data.</text>
</comment>
<protein>
    <submittedName>
        <fullName evidence="1">Uncharacterized protein</fullName>
    </submittedName>
</protein>
<sequence>MSSAAWVGIKPESVLQSRLGGEGWLLFSTPDAHWPITDASALRDCGFPHPIGPLFRYAFLGPEFVLCLSTQKNTSFINRWPSQMLHQREQACHVSRVGGDHEDCRNLTSNPTSNIADSSRKLHEVMGLYSRHSMGSIDRFINLRSLLSDMPILSHPSGLIPFGRAARANSEESRVPEDTHVAQHRTKNSLQVLVPCAGLWVTCVSSTAST</sequence>